<proteinExistence type="inferred from homology"/>
<dbReference type="SUPFAM" id="SSF50249">
    <property type="entry name" value="Nucleic acid-binding proteins"/>
    <property type="match status" value="1"/>
</dbReference>
<reference evidence="5 6" key="1">
    <citation type="submission" date="2016-06" db="EMBL/GenBank/DDBJ databases">
        <title>Draft genome of Moraxella nonliquefaciens CCUG 60284.</title>
        <authorList>
            <person name="Salva-Serra F."/>
            <person name="Engstrom-Jakobsson H."/>
            <person name="Thorell K."/>
            <person name="Gonzales-Siles L."/>
            <person name="Karlsson R."/>
            <person name="Boulund F."/>
            <person name="Engstrand L."/>
            <person name="Kristiansson E."/>
            <person name="Moore E."/>
        </authorList>
    </citation>
    <scope>NUCLEOTIDE SEQUENCE [LARGE SCALE GENOMIC DNA]</scope>
    <source>
        <strain evidence="5 6">CCUG 60284</strain>
    </source>
</reference>
<dbReference type="RefSeq" id="WP_066892950.1">
    <property type="nucleotide sequence ID" value="NZ_JAKREH010000024.1"/>
</dbReference>
<sequence length="243" mass="27296">MASINKVTIIGHLGQDPEVRQFQNGGSLTSINVATSERWTDKNTGEQKEQTEWHRISLFNRLGEIAAQYLRKGMLVYIEGSLHTRKYTDAQGIERYSTEVRANQMQMLERRDNHGGGHGGNWQGKQNHNNRNFVGDYNHQQNSGYQGNNGFVGNAQYQGGYQNGFNNQPQNGFGKNAPHHQNNYQNNNPNQGFDQDPQHAQSMNQNSNQSSQNETNPYISNKTTQKAVTPPSISGVADDDVPF</sequence>
<dbReference type="GO" id="GO:0006260">
    <property type="term" value="P:DNA replication"/>
    <property type="evidence" value="ECO:0007669"/>
    <property type="project" value="InterPro"/>
</dbReference>
<dbReference type="HAMAP" id="MF_00984">
    <property type="entry name" value="SSB"/>
    <property type="match status" value="1"/>
</dbReference>
<dbReference type="InterPro" id="IPR000424">
    <property type="entry name" value="Primosome_PriB/ssb"/>
</dbReference>
<dbReference type="GO" id="GO:0003697">
    <property type="term" value="F:single-stranded DNA binding"/>
    <property type="evidence" value="ECO:0007669"/>
    <property type="project" value="UniProtKB-UniRule"/>
</dbReference>
<protein>
    <recommendedName>
        <fullName evidence="2 3">Single-stranded DNA-binding protein</fullName>
        <shortName evidence="2">SSB</shortName>
    </recommendedName>
</protein>
<evidence type="ECO:0000313" key="5">
    <source>
        <dbReference type="EMBL" id="OBX51005.1"/>
    </source>
</evidence>
<dbReference type="Proteomes" id="UP000092671">
    <property type="component" value="Unassembled WGS sequence"/>
</dbReference>
<feature type="region of interest" description="Disordered" evidence="4">
    <location>
        <begin position="111"/>
        <end position="243"/>
    </location>
</feature>
<feature type="compositionally biased region" description="Low complexity" evidence="4">
    <location>
        <begin position="201"/>
        <end position="213"/>
    </location>
</feature>
<dbReference type="PANTHER" id="PTHR10302">
    <property type="entry name" value="SINGLE-STRANDED DNA-BINDING PROTEIN"/>
    <property type="match status" value="1"/>
</dbReference>
<gene>
    <name evidence="5" type="ORF">A9Z60_08460</name>
</gene>
<organism evidence="5 6">
    <name type="scientific">Moraxella nonliquefaciens</name>
    <dbReference type="NCBI Taxonomy" id="478"/>
    <lineage>
        <taxon>Bacteria</taxon>
        <taxon>Pseudomonadati</taxon>
        <taxon>Pseudomonadota</taxon>
        <taxon>Gammaproteobacteria</taxon>
        <taxon>Moraxellales</taxon>
        <taxon>Moraxellaceae</taxon>
        <taxon>Moraxella</taxon>
    </lineage>
</organism>
<dbReference type="OrthoDB" id="9809878at2"/>
<dbReference type="PROSITE" id="PS50935">
    <property type="entry name" value="SSB"/>
    <property type="match status" value="1"/>
</dbReference>
<name>A0A1B8PK58_MORNO</name>
<dbReference type="Gene3D" id="2.40.50.140">
    <property type="entry name" value="Nucleic acid-binding proteins"/>
    <property type="match status" value="1"/>
</dbReference>
<evidence type="ECO:0000256" key="3">
    <source>
        <dbReference type="RuleBase" id="RU000524"/>
    </source>
</evidence>
<evidence type="ECO:0000256" key="2">
    <source>
        <dbReference type="HAMAP-Rule" id="MF_00984"/>
    </source>
</evidence>
<feature type="compositionally biased region" description="Low complexity" evidence="4">
    <location>
        <begin position="153"/>
        <end position="191"/>
    </location>
</feature>
<evidence type="ECO:0000256" key="1">
    <source>
        <dbReference type="ARBA" id="ARBA00023125"/>
    </source>
</evidence>
<comment type="caution">
    <text evidence="5">The sequence shown here is derived from an EMBL/GenBank/DDBJ whole genome shotgun (WGS) entry which is preliminary data.</text>
</comment>
<comment type="subunit">
    <text evidence="2">Homotetramer.</text>
</comment>
<evidence type="ECO:0000256" key="4">
    <source>
        <dbReference type="SAM" id="MobiDB-lite"/>
    </source>
</evidence>
<dbReference type="InterPro" id="IPR012340">
    <property type="entry name" value="NA-bd_OB-fold"/>
</dbReference>
<dbReference type="AlphaFoldDB" id="A0A1B8PK58"/>
<dbReference type="EMBL" id="LZDN01000009">
    <property type="protein sequence ID" value="OBX51005.1"/>
    <property type="molecule type" value="Genomic_DNA"/>
</dbReference>
<accession>A0A1B8PK58</accession>
<dbReference type="Pfam" id="PF00436">
    <property type="entry name" value="SSB"/>
    <property type="match status" value="1"/>
</dbReference>
<feature type="compositionally biased region" description="Polar residues" evidence="4">
    <location>
        <begin position="138"/>
        <end position="151"/>
    </location>
</feature>
<keyword evidence="1 2" id="KW-0238">DNA-binding</keyword>
<dbReference type="InterPro" id="IPR011344">
    <property type="entry name" value="ssDNA-bd"/>
</dbReference>
<dbReference type="NCBIfam" id="TIGR00621">
    <property type="entry name" value="ssb"/>
    <property type="match status" value="1"/>
</dbReference>
<feature type="compositionally biased region" description="Polar residues" evidence="4">
    <location>
        <begin position="214"/>
        <end position="227"/>
    </location>
</feature>
<dbReference type="PANTHER" id="PTHR10302:SF27">
    <property type="entry name" value="SINGLE-STRANDED DNA-BINDING PROTEIN"/>
    <property type="match status" value="1"/>
</dbReference>
<evidence type="ECO:0000313" key="6">
    <source>
        <dbReference type="Proteomes" id="UP000092671"/>
    </source>
</evidence>
<dbReference type="CDD" id="cd04496">
    <property type="entry name" value="SSB_OBF"/>
    <property type="match status" value="1"/>
</dbReference>
<comment type="caution">
    <text evidence="2">Lacks conserved residue(s) required for the propagation of feature annotation.</text>
</comment>
<dbReference type="GO" id="GO:0009295">
    <property type="term" value="C:nucleoid"/>
    <property type="evidence" value="ECO:0007669"/>
    <property type="project" value="TreeGrafter"/>
</dbReference>